<dbReference type="AlphaFoldDB" id="A0AAN6TJQ8"/>
<proteinExistence type="predicted"/>
<reference evidence="1" key="2">
    <citation type="submission" date="2023-05" db="EMBL/GenBank/DDBJ databases">
        <authorList>
            <consortium name="Lawrence Berkeley National Laboratory"/>
            <person name="Steindorff A."/>
            <person name="Hensen N."/>
            <person name="Bonometti L."/>
            <person name="Westerberg I."/>
            <person name="Brannstrom I.O."/>
            <person name="Guillou S."/>
            <person name="Cros-Aarteil S."/>
            <person name="Calhoun S."/>
            <person name="Haridas S."/>
            <person name="Kuo A."/>
            <person name="Mondo S."/>
            <person name="Pangilinan J."/>
            <person name="Riley R."/>
            <person name="Labutti K."/>
            <person name="Andreopoulos B."/>
            <person name="Lipzen A."/>
            <person name="Chen C."/>
            <person name="Yanf M."/>
            <person name="Daum C."/>
            <person name="Ng V."/>
            <person name="Clum A."/>
            <person name="Ohm R."/>
            <person name="Martin F."/>
            <person name="Silar P."/>
            <person name="Natvig D."/>
            <person name="Lalanne C."/>
            <person name="Gautier V."/>
            <person name="Ament-Velasquez S.L."/>
            <person name="Kruys A."/>
            <person name="Hutchinson M.I."/>
            <person name="Powell A.J."/>
            <person name="Barry K."/>
            <person name="Miller A.N."/>
            <person name="Grigoriev I.V."/>
            <person name="Debuchy R."/>
            <person name="Gladieux P."/>
            <person name="Thoren M.H."/>
            <person name="Johannesson H."/>
        </authorList>
    </citation>
    <scope>NUCLEOTIDE SEQUENCE</scope>
    <source>
        <strain evidence="1">CBS 508.74</strain>
    </source>
</reference>
<accession>A0AAN6TJQ8</accession>
<protein>
    <submittedName>
        <fullName evidence="1">Uncharacterized protein</fullName>
    </submittedName>
</protein>
<dbReference type="EMBL" id="MU853335">
    <property type="protein sequence ID" value="KAK4115366.1"/>
    <property type="molecule type" value="Genomic_DNA"/>
</dbReference>
<comment type="caution">
    <text evidence="1">The sequence shown here is derived from an EMBL/GenBank/DDBJ whole genome shotgun (WGS) entry which is preliminary data.</text>
</comment>
<evidence type="ECO:0000313" key="1">
    <source>
        <dbReference type="EMBL" id="KAK4115366.1"/>
    </source>
</evidence>
<evidence type="ECO:0000313" key="2">
    <source>
        <dbReference type="Proteomes" id="UP001302812"/>
    </source>
</evidence>
<organism evidence="1 2">
    <name type="scientific">Canariomyces notabilis</name>
    <dbReference type="NCBI Taxonomy" id="2074819"/>
    <lineage>
        <taxon>Eukaryota</taxon>
        <taxon>Fungi</taxon>
        <taxon>Dikarya</taxon>
        <taxon>Ascomycota</taxon>
        <taxon>Pezizomycotina</taxon>
        <taxon>Sordariomycetes</taxon>
        <taxon>Sordariomycetidae</taxon>
        <taxon>Sordariales</taxon>
        <taxon>Chaetomiaceae</taxon>
        <taxon>Canariomyces</taxon>
    </lineage>
</organism>
<gene>
    <name evidence="1" type="ORF">N656DRAFT_776480</name>
</gene>
<sequence length="233" mass="27184">MEEGLDALRSDDPRKRAFRLAIATVTEYGGVEMKWKYPGWGCTEEDISQILDDSSPALFDPETAFARHVQELKRIIDPPDVFNEAQSMIKKLESQEPVQDEAPWSYFLCDSAGDNRRMEDRQWTPLRKPSDFGTMKHLAKQQKKVPVLLRPWQLRLYLVWRQIRQLQERQTQYHTELYNIALEADPIAKAFFDDIGDNTVSPWDYLRCSECGQPFDRTSANWSEDCSCRSRNA</sequence>
<dbReference type="GeneID" id="89938768"/>
<dbReference type="Proteomes" id="UP001302812">
    <property type="component" value="Unassembled WGS sequence"/>
</dbReference>
<reference evidence="1" key="1">
    <citation type="journal article" date="2023" name="Mol. Phylogenet. Evol.">
        <title>Genome-scale phylogeny and comparative genomics of the fungal order Sordariales.</title>
        <authorList>
            <person name="Hensen N."/>
            <person name="Bonometti L."/>
            <person name="Westerberg I."/>
            <person name="Brannstrom I.O."/>
            <person name="Guillou S."/>
            <person name="Cros-Aarteil S."/>
            <person name="Calhoun S."/>
            <person name="Haridas S."/>
            <person name="Kuo A."/>
            <person name="Mondo S."/>
            <person name="Pangilinan J."/>
            <person name="Riley R."/>
            <person name="LaButti K."/>
            <person name="Andreopoulos B."/>
            <person name="Lipzen A."/>
            <person name="Chen C."/>
            <person name="Yan M."/>
            <person name="Daum C."/>
            <person name="Ng V."/>
            <person name="Clum A."/>
            <person name="Steindorff A."/>
            <person name="Ohm R.A."/>
            <person name="Martin F."/>
            <person name="Silar P."/>
            <person name="Natvig D.O."/>
            <person name="Lalanne C."/>
            <person name="Gautier V."/>
            <person name="Ament-Velasquez S.L."/>
            <person name="Kruys A."/>
            <person name="Hutchinson M.I."/>
            <person name="Powell A.J."/>
            <person name="Barry K."/>
            <person name="Miller A.N."/>
            <person name="Grigoriev I.V."/>
            <person name="Debuchy R."/>
            <person name="Gladieux P."/>
            <person name="Hiltunen Thoren M."/>
            <person name="Johannesson H."/>
        </authorList>
    </citation>
    <scope>NUCLEOTIDE SEQUENCE</scope>
    <source>
        <strain evidence="1">CBS 508.74</strain>
    </source>
</reference>
<name>A0AAN6TJQ8_9PEZI</name>
<dbReference type="RefSeq" id="XP_064672936.1">
    <property type="nucleotide sequence ID" value="XM_064814643.1"/>
</dbReference>
<keyword evidence="2" id="KW-1185">Reference proteome</keyword>